<evidence type="ECO:0000313" key="2">
    <source>
        <dbReference type="WBParaSite" id="PgR007_g116_t02"/>
    </source>
</evidence>
<dbReference type="Proteomes" id="UP000887569">
    <property type="component" value="Unplaced"/>
</dbReference>
<reference evidence="2" key="1">
    <citation type="submission" date="2022-11" db="UniProtKB">
        <authorList>
            <consortium name="WormBaseParasite"/>
        </authorList>
    </citation>
    <scope>IDENTIFICATION</scope>
</reference>
<dbReference type="WBParaSite" id="PgR007_g116_t02">
    <property type="protein sequence ID" value="PgR007_g116_t02"/>
    <property type="gene ID" value="PgR007_g116"/>
</dbReference>
<evidence type="ECO:0000313" key="1">
    <source>
        <dbReference type="Proteomes" id="UP000887569"/>
    </source>
</evidence>
<name>A0A915AG71_PARUN</name>
<organism evidence="1 2">
    <name type="scientific">Parascaris univalens</name>
    <name type="common">Nematode worm</name>
    <dbReference type="NCBI Taxonomy" id="6257"/>
    <lineage>
        <taxon>Eukaryota</taxon>
        <taxon>Metazoa</taxon>
        <taxon>Ecdysozoa</taxon>
        <taxon>Nematoda</taxon>
        <taxon>Chromadorea</taxon>
        <taxon>Rhabditida</taxon>
        <taxon>Spirurina</taxon>
        <taxon>Ascaridomorpha</taxon>
        <taxon>Ascaridoidea</taxon>
        <taxon>Ascarididae</taxon>
        <taxon>Parascaris</taxon>
    </lineage>
</organism>
<dbReference type="AlphaFoldDB" id="A0A915AG71"/>
<accession>A0A915AG71</accession>
<proteinExistence type="predicted"/>
<keyword evidence="1" id="KW-1185">Reference proteome</keyword>
<sequence length="81" mass="9225">MKANLFGRIIALRIFEIKILSHVVYFQTVNTNSDFEVVYGRLWEERFNGGKMKNLQKICIVKVALPLKNEVLAIGAAGEEK</sequence>
<protein>
    <submittedName>
        <fullName evidence="2">Uncharacterized protein</fullName>
    </submittedName>
</protein>